<reference evidence="1 2" key="1">
    <citation type="submission" date="2021-08" db="EMBL/GenBank/DDBJ databases">
        <title>Draft Genome Sequence of Phanerochaete sordida strain YK-624.</title>
        <authorList>
            <person name="Mori T."/>
            <person name="Dohra H."/>
            <person name="Suzuki T."/>
            <person name="Kawagishi H."/>
            <person name="Hirai H."/>
        </authorList>
    </citation>
    <scope>NUCLEOTIDE SEQUENCE [LARGE SCALE GENOMIC DNA]</scope>
    <source>
        <strain evidence="1 2">YK-624</strain>
    </source>
</reference>
<dbReference type="EMBL" id="BPQB01000009">
    <property type="protein sequence ID" value="GJE88414.1"/>
    <property type="molecule type" value="Genomic_DNA"/>
</dbReference>
<evidence type="ECO:0000313" key="2">
    <source>
        <dbReference type="Proteomes" id="UP000703269"/>
    </source>
</evidence>
<evidence type="ECO:0000313" key="1">
    <source>
        <dbReference type="EMBL" id="GJE88414.1"/>
    </source>
</evidence>
<comment type="caution">
    <text evidence="1">The sequence shown here is derived from an EMBL/GenBank/DDBJ whole genome shotgun (WGS) entry which is preliminary data.</text>
</comment>
<protein>
    <submittedName>
        <fullName evidence="1">Uncharacterized protein</fullName>
    </submittedName>
</protein>
<dbReference type="AlphaFoldDB" id="A0A9P3G6K0"/>
<accession>A0A9P3G6K0</accession>
<dbReference type="OrthoDB" id="2748701at2759"/>
<gene>
    <name evidence="1" type="ORF">PsYK624_044970</name>
</gene>
<organism evidence="1 2">
    <name type="scientific">Phanerochaete sordida</name>
    <dbReference type="NCBI Taxonomy" id="48140"/>
    <lineage>
        <taxon>Eukaryota</taxon>
        <taxon>Fungi</taxon>
        <taxon>Dikarya</taxon>
        <taxon>Basidiomycota</taxon>
        <taxon>Agaricomycotina</taxon>
        <taxon>Agaricomycetes</taxon>
        <taxon>Polyporales</taxon>
        <taxon>Phanerochaetaceae</taxon>
        <taxon>Phanerochaete</taxon>
    </lineage>
</organism>
<proteinExistence type="predicted"/>
<sequence length="331" mass="36603">MHDVADPVRYHSISLVGNRQLFAFADRLAALQSTPIVHHLFIAGLQVRYVEIAELGSQFSFERWHELQTQTRADIAKLSATILTILAIAAPRLHSLGIHDWNVDLGADDLPTFPFLHDITLVSRPRGSLVPDGRFPSLRRLHIYTASTGLDFWLALTHLTSRATHLRLSGLSEDSRTPRFLRVLLNLPAAQRAWHGLPTLDVDDGYAPDSPEAAQAVELAARFLQLEHVSVQPASYGTDDDWRCETGERTHARMGTSLARLAAESERGEGVRTFVLLPEQRSYGRDEARRDWLNVIEGGEGPWSPGFALCGNASPAERAVSLGERCVLGVA</sequence>
<keyword evidence="2" id="KW-1185">Reference proteome</keyword>
<dbReference type="Proteomes" id="UP000703269">
    <property type="component" value="Unassembled WGS sequence"/>
</dbReference>
<name>A0A9P3G6K0_9APHY</name>